<dbReference type="PANTHER" id="PTHR43102:SF2">
    <property type="entry name" value="GAF DOMAIN-CONTAINING PROTEIN"/>
    <property type="match status" value="1"/>
</dbReference>
<dbReference type="SMART" id="SM00911">
    <property type="entry name" value="HWE_HK"/>
    <property type="match status" value="1"/>
</dbReference>
<evidence type="ECO:0000256" key="3">
    <source>
        <dbReference type="ARBA" id="ARBA00022553"/>
    </source>
</evidence>
<keyword evidence="4" id="KW-0808">Transferase</keyword>
<dbReference type="SMART" id="SM00065">
    <property type="entry name" value="GAF"/>
    <property type="match status" value="2"/>
</dbReference>
<keyword evidence="7" id="KW-0067">ATP-binding</keyword>
<evidence type="ECO:0000313" key="10">
    <source>
        <dbReference type="EMBL" id="MCB8877968.1"/>
    </source>
</evidence>
<evidence type="ECO:0000313" key="11">
    <source>
        <dbReference type="Proteomes" id="UP000708298"/>
    </source>
</evidence>
<evidence type="ECO:0000256" key="7">
    <source>
        <dbReference type="ARBA" id="ARBA00022840"/>
    </source>
</evidence>
<dbReference type="PANTHER" id="PTHR43102">
    <property type="entry name" value="SLR1143 PROTEIN"/>
    <property type="match status" value="1"/>
</dbReference>
<feature type="domain" description="GAF" evidence="8">
    <location>
        <begin position="25"/>
        <end position="169"/>
    </location>
</feature>
<keyword evidence="5" id="KW-0547">Nucleotide-binding</keyword>
<keyword evidence="3" id="KW-0597">Phosphoprotein</keyword>
<sequence>MQPPIYTFDESRLAELARYEILDTPAEEGFDDIVELAAQICETPVALVSLVAADRQWFKARIGFEPCETDLDSSVCAHALVEDDLLVIPDLTQDERTHKNPLVTKAPHIRFYAGAPFKSSSGEVLGSLCVIDGKVRPQGLTHNQAKALRNLARQVTSQMELRRALAERDKLVLRQRQAEAIRGALLRLGDHLRDATASTDMTITASRIIGQTLNVTRAGFGRLDEGGHHVTVEPDWTADGVGTIAGHYRLNNYKTLWDELRRGDTVVIKDVRIDYRTDFNPTVLLGLDVLSMVYVPVKERGRVVAVLIIHDNKTRQWSADDIGMLQSVADRLEAGLGRLQAMAAQDVLNHELSHRLKNTFAMIQAIAIQTLKSVPDQAPVEAFYQRLHTLSTAHDVLLKQMWTTANLSEVVHSVIGTLIDTSRLDISGPEFEIGSRATVSVSLILHELTTNAFKYGAFSNSNGRVSLAWDLETRDGVEELVLEWREGGGPLVDKPVQKGFGSKLIRLGLTGSGGADIRYLPSGLHAFFRAPVAQVQLP</sequence>
<dbReference type="Proteomes" id="UP000708298">
    <property type="component" value="Unassembled WGS sequence"/>
</dbReference>
<evidence type="ECO:0000256" key="1">
    <source>
        <dbReference type="ARBA" id="ARBA00000085"/>
    </source>
</evidence>
<comment type="catalytic activity">
    <reaction evidence="1">
        <text>ATP + protein L-histidine = ADP + protein N-phospho-L-histidine.</text>
        <dbReference type="EC" id="2.7.13.3"/>
    </reaction>
</comment>
<dbReference type="InterPro" id="IPR003018">
    <property type="entry name" value="GAF"/>
</dbReference>
<feature type="domain" description="Signal transduction histidine kinase HWE region" evidence="9">
    <location>
        <begin position="351"/>
        <end position="430"/>
    </location>
</feature>
<dbReference type="Gene3D" id="3.30.450.40">
    <property type="match status" value="2"/>
</dbReference>
<reference evidence="10" key="1">
    <citation type="journal article" date="2021" name="Microorganisms">
        <title>Acidisoma silvae sp. nov. and Acidisomacellulosilytica sp. nov., Two Acidophilic Bacteria Isolated from Decaying Wood, Hydrolyzing Cellulose and Producing Poly-3-hydroxybutyrate.</title>
        <authorList>
            <person name="Mieszkin S."/>
            <person name="Pouder E."/>
            <person name="Uroz S."/>
            <person name="Simon-Colin C."/>
            <person name="Alain K."/>
        </authorList>
    </citation>
    <scope>NUCLEOTIDE SEQUENCE</scope>
    <source>
        <strain evidence="10">HW T2.11</strain>
    </source>
</reference>
<evidence type="ECO:0000256" key="2">
    <source>
        <dbReference type="ARBA" id="ARBA00012438"/>
    </source>
</evidence>
<evidence type="ECO:0000256" key="4">
    <source>
        <dbReference type="ARBA" id="ARBA00022679"/>
    </source>
</evidence>
<organism evidence="10 11">
    <name type="scientific">Acidisoma silvae</name>
    <dbReference type="NCBI Taxonomy" id="2802396"/>
    <lineage>
        <taxon>Bacteria</taxon>
        <taxon>Pseudomonadati</taxon>
        <taxon>Pseudomonadota</taxon>
        <taxon>Alphaproteobacteria</taxon>
        <taxon>Acetobacterales</taxon>
        <taxon>Acidocellaceae</taxon>
        <taxon>Acidisoma</taxon>
    </lineage>
</organism>
<evidence type="ECO:0000256" key="5">
    <source>
        <dbReference type="ARBA" id="ARBA00022741"/>
    </source>
</evidence>
<proteinExistence type="predicted"/>
<name>A0A964E1N7_9PROT</name>
<dbReference type="AlphaFoldDB" id="A0A964E1N7"/>
<accession>A0A964E1N7</accession>
<evidence type="ECO:0000256" key="6">
    <source>
        <dbReference type="ARBA" id="ARBA00022777"/>
    </source>
</evidence>
<gene>
    <name evidence="10" type="ORF">ASILVAE211_22455</name>
</gene>
<protein>
    <recommendedName>
        <fullName evidence="2">histidine kinase</fullName>
        <ecNumber evidence="2">2.7.13.3</ecNumber>
    </recommendedName>
</protein>
<dbReference type="SUPFAM" id="SSF55781">
    <property type="entry name" value="GAF domain-like"/>
    <property type="match status" value="2"/>
</dbReference>
<dbReference type="GO" id="GO:0005524">
    <property type="term" value="F:ATP binding"/>
    <property type="evidence" value="ECO:0007669"/>
    <property type="project" value="UniProtKB-KW"/>
</dbReference>
<feature type="domain" description="GAF" evidence="8">
    <location>
        <begin position="197"/>
        <end position="346"/>
    </location>
</feature>
<dbReference type="InterPro" id="IPR029016">
    <property type="entry name" value="GAF-like_dom_sf"/>
</dbReference>
<reference evidence="10" key="2">
    <citation type="submission" date="2021-01" db="EMBL/GenBank/DDBJ databases">
        <authorList>
            <person name="Mieszkin S."/>
            <person name="Pouder E."/>
            <person name="Alain K."/>
        </authorList>
    </citation>
    <scope>NUCLEOTIDE SEQUENCE</scope>
    <source>
        <strain evidence="10">HW T2.11</strain>
    </source>
</reference>
<evidence type="ECO:0000259" key="8">
    <source>
        <dbReference type="SMART" id="SM00065"/>
    </source>
</evidence>
<dbReference type="InterPro" id="IPR011102">
    <property type="entry name" value="Sig_transdc_His_kinase_HWE"/>
</dbReference>
<dbReference type="EMBL" id="JAESVB010000020">
    <property type="protein sequence ID" value="MCB8877968.1"/>
    <property type="molecule type" value="Genomic_DNA"/>
</dbReference>
<dbReference type="Pfam" id="PF07536">
    <property type="entry name" value="HWE_HK"/>
    <property type="match status" value="1"/>
</dbReference>
<keyword evidence="11" id="KW-1185">Reference proteome</keyword>
<dbReference type="RefSeq" id="WP_227323612.1">
    <property type="nucleotide sequence ID" value="NZ_JAESVB010000020.1"/>
</dbReference>
<dbReference type="Pfam" id="PF01590">
    <property type="entry name" value="GAF"/>
    <property type="match status" value="2"/>
</dbReference>
<dbReference type="GO" id="GO:0004673">
    <property type="term" value="F:protein histidine kinase activity"/>
    <property type="evidence" value="ECO:0007669"/>
    <property type="project" value="UniProtKB-EC"/>
</dbReference>
<dbReference type="EC" id="2.7.13.3" evidence="2"/>
<comment type="caution">
    <text evidence="10">The sequence shown here is derived from an EMBL/GenBank/DDBJ whole genome shotgun (WGS) entry which is preliminary data.</text>
</comment>
<keyword evidence="6" id="KW-0418">Kinase</keyword>
<evidence type="ECO:0000259" key="9">
    <source>
        <dbReference type="SMART" id="SM00911"/>
    </source>
</evidence>